<dbReference type="Proteomes" id="UP000006054">
    <property type="component" value="Chromosome"/>
</dbReference>
<dbReference type="RefSeq" id="WP_014799526.1">
    <property type="nucleotide sequence ID" value="NC_018018.1"/>
</dbReference>
<evidence type="ECO:0000313" key="3">
    <source>
        <dbReference type="Proteomes" id="UP000006054"/>
    </source>
</evidence>
<evidence type="ECO:0000313" key="2">
    <source>
        <dbReference type="EMBL" id="AFM06102.1"/>
    </source>
</evidence>
<sequence length="156" mass="17626" precursor="true">MKKFIKININTAFFILGITVAAYSSTFFSDLIMNLYKWSSNGNIHFTGKFITFLSFNPIYLLSFGFSFLLFSLEITTQETTNLIKKLFLQFSIFILMLVCISSFDAIGKLASCTACDDGILTLNFNKISFVLILSISVLCSSIPTFVRIIRNKKKS</sequence>
<feature type="transmembrane region" description="Helical" evidence="1">
    <location>
        <begin position="12"/>
        <end position="36"/>
    </location>
</feature>
<keyword evidence="3" id="KW-1185">Reference proteome</keyword>
<gene>
    <name evidence="2" type="ordered locus">Fleli_3792</name>
</gene>
<feature type="transmembrane region" description="Helical" evidence="1">
    <location>
        <begin position="128"/>
        <end position="150"/>
    </location>
</feature>
<accession>I4AQ67</accession>
<organism evidence="2 3">
    <name type="scientific">Bernardetia litoralis (strain ATCC 23117 / DSM 6794 / NBRC 15988 / NCIMB 1366 / Fx l1 / Sio-4)</name>
    <name type="common">Flexibacter litoralis</name>
    <dbReference type="NCBI Taxonomy" id="880071"/>
    <lineage>
        <taxon>Bacteria</taxon>
        <taxon>Pseudomonadati</taxon>
        <taxon>Bacteroidota</taxon>
        <taxon>Cytophagia</taxon>
        <taxon>Cytophagales</taxon>
        <taxon>Bernardetiaceae</taxon>
        <taxon>Bernardetia</taxon>
    </lineage>
</organism>
<keyword evidence="1" id="KW-0472">Membrane</keyword>
<dbReference type="eggNOG" id="ENOG50343ZP">
    <property type="taxonomic scope" value="Bacteria"/>
</dbReference>
<dbReference type="HOGENOM" id="CLU_1683978_0_0_10"/>
<evidence type="ECO:0000256" key="1">
    <source>
        <dbReference type="SAM" id="Phobius"/>
    </source>
</evidence>
<keyword evidence="1" id="KW-0812">Transmembrane</keyword>
<feature type="transmembrane region" description="Helical" evidence="1">
    <location>
        <begin position="87"/>
        <end position="108"/>
    </location>
</feature>
<name>I4AQ67_BERLS</name>
<proteinExistence type="predicted"/>
<keyword evidence="1" id="KW-1133">Transmembrane helix</keyword>
<feature type="transmembrane region" description="Helical" evidence="1">
    <location>
        <begin position="56"/>
        <end position="75"/>
    </location>
</feature>
<dbReference type="KEGG" id="fli:Fleli_3792"/>
<protein>
    <submittedName>
        <fullName evidence="2">Uncharacterized protein</fullName>
    </submittedName>
</protein>
<reference evidence="3" key="1">
    <citation type="submission" date="2012-06" db="EMBL/GenBank/DDBJ databases">
        <title>The complete genome of Flexibacter litoralis DSM 6794.</title>
        <authorList>
            <person name="Lucas S."/>
            <person name="Copeland A."/>
            <person name="Lapidus A."/>
            <person name="Glavina del Rio T."/>
            <person name="Dalin E."/>
            <person name="Tice H."/>
            <person name="Bruce D."/>
            <person name="Goodwin L."/>
            <person name="Pitluck S."/>
            <person name="Peters L."/>
            <person name="Ovchinnikova G."/>
            <person name="Lu M."/>
            <person name="Kyrpides N."/>
            <person name="Mavromatis K."/>
            <person name="Ivanova N."/>
            <person name="Brettin T."/>
            <person name="Detter J.C."/>
            <person name="Han C."/>
            <person name="Larimer F."/>
            <person name="Land M."/>
            <person name="Hauser L."/>
            <person name="Markowitz V."/>
            <person name="Cheng J.-F."/>
            <person name="Hugenholtz P."/>
            <person name="Woyke T."/>
            <person name="Wu D."/>
            <person name="Spring S."/>
            <person name="Lang E."/>
            <person name="Kopitz M."/>
            <person name="Brambilla E."/>
            <person name="Klenk H.-P."/>
            <person name="Eisen J.A."/>
        </authorList>
    </citation>
    <scope>NUCLEOTIDE SEQUENCE [LARGE SCALE GENOMIC DNA]</scope>
    <source>
        <strain evidence="3">ATCC 23117 / DSM 6794 / NBRC 15988 / NCIMB 1366 / Sio-4</strain>
    </source>
</reference>
<dbReference type="EMBL" id="CP003345">
    <property type="protein sequence ID" value="AFM06102.1"/>
    <property type="molecule type" value="Genomic_DNA"/>
</dbReference>
<dbReference type="OrthoDB" id="977993at2"/>
<dbReference type="AlphaFoldDB" id="I4AQ67"/>